<comment type="subcellular location">
    <subcellularLocation>
        <location evidence="1">Secreted</location>
    </subcellularLocation>
</comment>
<keyword evidence="7" id="KW-0418">Kinase</keyword>
<feature type="compositionally biased region" description="Low complexity" evidence="6">
    <location>
        <begin position="234"/>
        <end position="244"/>
    </location>
</feature>
<keyword evidence="4" id="KW-0732">Signal</keyword>
<dbReference type="Pfam" id="PF00560">
    <property type="entry name" value="LRR_1"/>
    <property type="match status" value="2"/>
</dbReference>
<evidence type="ECO:0000256" key="3">
    <source>
        <dbReference type="ARBA" id="ARBA00022614"/>
    </source>
</evidence>
<evidence type="ECO:0000256" key="6">
    <source>
        <dbReference type="SAM" id="MobiDB-lite"/>
    </source>
</evidence>
<feature type="region of interest" description="Disordered" evidence="6">
    <location>
        <begin position="229"/>
        <end position="254"/>
    </location>
</feature>
<keyword evidence="5" id="KW-0677">Repeat</keyword>
<accession>A0A6A3ADY1</accession>
<proteinExistence type="predicted"/>
<dbReference type="InterPro" id="IPR051582">
    <property type="entry name" value="LRR_extensin-like_regulator"/>
</dbReference>
<evidence type="ECO:0000256" key="5">
    <source>
        <dbReference type="ARBA" id="ARBA00022737"/>
    </source>
</evidence>
<keyword evidence="8" id="KW-1185">Reference proteome</keyword>
<dbReference type="PANTHER" id="PTHR32093">
    <property type="entry name" value="LEUCINE-RICH REPEAT EXTENSIN-LIKE PROTEIN 3-RELATED"/>
    <property type="match status" value="1"/>
</dbReference>
<evidence type="ECO:0000313" key="8">
    <source>
        <dbReference type="Proteomes" id="UP000436088"/>
    </source>
</evidence>
<keyword evidence="3" id="KW-0433">Leucine-rich repeat</keyword>
<dbReference type="PANTHER" id="PTHR32093:SF131">
    <property type="entry name" value="LEUCINE-RICH REPEAT-CONTAINING N-TERMINAL PLANT-TYPE DOMAIN-CONTAINING PROTEIN"/>
    <property type="match status" value="1"/>
</dbReference>
<name>A0A6A3ADY1_HIBSY</name>
<protein>
    <submittedName>
        <fullName evidence="7">Serine-threonine protein kinase, plant-type</fullName>
    </submittedName>
</protein>
<dbReference type="AlphaFoldDB" id="A0A6A3ADY1"/>
<gene>
    <name evidence="7" type="ORF">F3Y22_tig00110485pilonHSYRG00101</name>
</gene>
<feature type="compositionally biased region" description="Polar residues" evidence="6">
    <location>
        <begin position="245"/>
        <end position="254"/>
    </location>
</feature>
<dbReference type="Gene3D" id="3.80.10.10">
    <property type="entry name" value="Ribonuclease Inhibitor"/>
    <property type="match status" value="1"/>
</dbReference>
<dbReference type="InterPro" id="IPR001611">
    <property type="entry name" value="Leu-rich_rpt"/>
</dbReference>
<dbReference type="FunFam" id="3.80.10.10:FF:000383">
    <property type="entry name" value="Leucine-rich repeat receptor protein kinase EMS1"/>
    <property type="match status" value="1"/>
</dbReference>
<dbReference type="EMBL" id="VEPZ02001009">
    <property type="protein sequence ID" value="KAE8702228.1"/>
    <property type="molecule type" value="Genomic_DNA"/>
</dbReference>
<dbReference type="InterPro" id="IPR032675">
    <property type="entry name" value="LRR_dom_sf"/>
</dbReference>
<dbReference type="Proteomes" id="UP000436088">
    <property type="component" value="Unassembled WGS sequence"/>
</dbReference>
<reference evidence="7" key="1">
    <citation type="submission" date="2019-09" db="EMBL/GenBank/DDBJ databases">
        <title>Draft genome information of white flower Hibiscus syriacus.</title>
        <authorList>
            <person name="Kim Y.-M."/>
        </authorList>
    </citation>
    <scope>NUCLEOTIDE SEQUENCE [LARGE SCALE GENOMIC DNA]</scope>
    <source>
        <strain evidence="7">YM2019G1</strain>
    </source>
</reference>
<keyword evidence="2" id="KW-0964">Secreted</keyword>
<evidence type="ECO:0000256" key="1">
    <source>
        <dbReference type="ARBA" id="ARBA00004613"/>
    </source>
</evidence>
<evidence type="ECO:0000313" key="7">
    <source>
        <dbReference type="EMBL" id="KAE8702228.1"/>
    </source>
</evidence>
<evidence type="ECO:0000256" key="2">
    <source>
        <dbReference type="ARBA" id="ARBA00022525"/>
    </source>
</evidence>
<dbReference type="SUPFAM" id="SSF52058">
    <property type="entry name" value="L domain-like"/>
    <property type="match status" value="1"/>
</dbReference>
<evidence type="ECO:0000256" key="4">
    <source>
        <dbReference type="ARBA" id="ARBA00022729"/>
    </source>
</evidence>
<dbReference type="GO" id="GO:0016301">
    <property type="term" value="F:kinase activity"/>
    <property type="evidence" value="ECO:0007669"/>
    <property type="project" value="UniProtKB-KW"/>
</dbReference>
<dbReference type="GO" id="GO:0005576">
    <property type="term" value="C:extracellular region"/>
    <property type="evidence" value="ECO:0007669"/>
    <property type="project" value="UniProtKB-SubCell"/>
</dbReference>
<keyword evidence="7" id="KW-0808">Transferase</keyword>
<sequence>MKTVGGMNLTFLDLRFNSLRGSVPPQAFNLNLDVFFINNNRFAVQSLPTNIGDTTAVYLTFANNNFTGSIPPSIGRARNLLEVLFLNNQLTGCLPYEIGNLSQATVFDASSNKLTGPIPLSFGCMKKIQILGLANNQFYGEVPEIICELPMIANLSLANNYFTSIGPACRRLMLKKKLDVKKNCIFDLPNQRSEAECAAFLWKKKACNRMETFHLVPCEKHSYYSENSGDGDRSAAAADPATRTYSTLSPHHRL</sequence>
<comment type="caution">
    <text evidence="7">The sequence shown here is derived from an EMBL/GenBank/DDBJ whole genome shotgun (WGS) entry which is preliminary data.</text>
</comment>
<organism evidence="7 8">
    <name type="scientific">Hibiscus syriacus</name>
    <name type="common">Rose of Sharon</name>
    <dbReference type="NCBI Taxonomy" id="106335"/>
    <lineage>
        <taxon>Eukaryota</taxon>
        <taxon>Viridiplantae</taxon>
        <taxon>Streptophyta</taxon>
        <taxon>Embryophyta</taxon>
        <taxon>Tracheophyta</taxon>
        <taxon>Spermatophyta</taxon>
        <taxon>Magnoliopsida</taxon>
        <taxon>eudicotyledons</taxon>
        <taxon>Gunneridae</taxon>
        <taxon>Pentapetalae</taxon>
        <taxon>rosids</taxon>
        <taxon>malvids</taxon>
        <taxon>Malvales</taxon>
        <taxon>Malvaceae</taxon>
        <taxon>Malvoideae</taxon>
        <taxon>Hibiscus</taxon>
    </lineage>
</organism>